<evidence type="ECO:0000259" key="7">
    <source>
        <dbReference type="PROSITE" id="PS51704"/>
    </source>
</evidence>
<dbReference type="PANTHER" id="PTHR22958">
    <property type="entry name" value="GLYCEROPHOSPHORYL DIESTER PHOSPHODIESTERASE"/>
    <property type="match status" value="1"/>
</dbReference>
<dbReference type="EMBL" id="MU006092">
    <property type="protein sequence ID" value="KAF2840695.1"/>
    <property type="molecule type" value="Genomic_DNA"/>
</dbReference>
<dbReference type="Gene3D" id="1.25.40.20">
    <property type="entry name" value="Ankyrin repeat-containing domain"/>
    <property type="match status" value="1"/>
</dbReference>
<dbReference type="PROSITE" id="PS50297">
    <property type="entry name" value="ANK_REP_REGION"/>
    <property type="match status" value="2"/>
</dbReference>
<dbReference type="PROSITE" id="PS50088">
    <property type="entry name" value="ANK_REPEAT"/>
    <property type="match status" value="3"/>
</dbReference>
<feature type="repeat" description="ANK" evidence="4">
    <location>
        <begin position="360"/>
        <end position="393"/>
    </location>
</feature>
<proteinExistence type="predicted"/>
<sequence>MDARALPSETDRRESQSVDQLPAQQVADEIPLSRKFGKHIQKRQLDIPEYAASFVDYKALKKLIKKLSATPVLLPQNDAGGASASQTLDPQASLQANKATFFFRLERELEKVNTFYLQKEAELKLRLTTLLDKKRSMQARTSSASKLSSKYIALEEGFRQFSSDLNKLQQFVEINATAFSKILKKWDKTSKSRTKELYLSRAVDVQPIFNRDVISDLSDQATTNLLDFAAWAEGEKMSFSSRSIDQPVSDSQLINEDTELESQFLEAVNSGNIPVLQDWIQRTTNLPDACDRITRAFLSTAKEAPDPSLKLLLDTKLVNLTQVDEINERNILHRAAISGRELLLNVGLSGKVDGTLVDVYGRIPLHYACMHGHVEMIDSLLLANPETINFKDQDNFTPLIHAIVHSRLPCVQKLLSYPIRIDPQGDSDHIPLSLACQYGAVEIVELILQKQPSILPDAEGLYPQHLVARSGNDPQLLLMLRDYGASLDQPDKLYQWTPLFHAASEGHVRCLQFLLESGVDVNVLDEKCLSAMYYATWEGHMECMKLLALSGNQSSPAVSHQPPPQIKSTSPQMFQVPKSTAPAPMSHSMEVDGIPDLSLPPPIIPVRRYGHNFLDTKTFVVVSFENEGPEPVRFYDENKYPAARLTISSKSSDLIPRNLILPIQDEHKLISFQIDNLDAFSIEFDIYPTFGSKIIARTVASSRVFTGRASSSGHWHLELMDPRLRAIGRISFNFQVVKPYPGIPLEITQFVTYWKATSQLESQSSALITGSSLSGDYVRFFVQLTADGVPVLFPQWKVNFHSLLVDINHLTLEQFRNIGAQQEDLSETMATLPKATLDDIPAIHQLLARSFSTLEEALALLPTQIDVDIHVLYPSRQEEEEFRLSPTPNINDFADALLNVVFDHARYLRDSKDGFNRSIVFSSFNQDICTALNWKQPNYPILLCNGLGTDGISSTNPKGPQVQSSGRTTSSVKSAVQIARDNNFMGLICNSRLLALAPALIESIKTAGLVLITDLSDTADDAGSSYRAPEGVDGFLRRNGVLRFNETIDM</sequence>
<evidence type="ECO:0000256" key="4">
    <source>
        <dbReference type="PROSITE-ProRule" id="PRU00023"/>
    </source>
</evidence>
<dbReference type="InterPro" id="IPR002110">
    <property type="entry name" value="Ankyrin_rpt"/>
</dbReference>
<dbReference type="SMART" id="SM00248">
    <property type="entry name" value="ANK"/>
    <property type="match status" value="6"/>
</dbReference>
<dbReference type="Pfam" id="PF03105">
    <property type="entry name" value="SPX"/>
    <property type="match status" value="1"/>
</dbReference>
<dbReference type="Pfam" id="PF12796">
    <property type="entry name" value="Ank_2"/>
    <property type="match status" value="2"/>
</dbReference>
<reference evidence="8" key="1">
    <citation type="journal article" date="2020" name="Stud. Mycol.">
        <title>101 Dothideomycetes genomes: a test case for predicting lifestyles and emergence of pathogens.</title>
        <authorList>
            <person name="Haridas S."/>
            <person name="Albert R."/>
            <person name="Binder M."/>
            <person name="Bloem J."/>
            <person name="Labutti K."/>
            <person name="Salamov A."/>
            <person name="Andreopoulos B."/>
            <person name="Baker S."/>
            <person name="Barry K."/>
            <person name="Bills G."/>
            <person name="Bluhm B."/>
            <person name="Cannon C."/>
            <person name="Castanera R."/>
            <person name="Culley D."/>
            <person name="Daum C."/>
            <person name="Ezra D."/>
            <person name="Gonzalez J."/>
            <person name="Henrissat B."/>
            <person name="Kuo A."/>
            <person name="Liang C."/>
            <person name="Lipzen A."/>
            <person name="Lutzoni F."/>
            <person name="Magnuson J."/>
            <person name="Mondo S."/>
            <person name="Nolan M."/>
            <person name="Ohm R."/>
            <person name="Pangilinan J."/>
            <person name="Park H.-J."/>
            <person name="Ramirez L."/>
            <person name="Alfaro M."/>
            <person name="Sun H."/>
            <person name="Tritt A."/>
            <person name="Yoshinaga Y."/>
            <person name="Zwiers L.-H."/>
            <person name="Turgeon B."/>
            <person name="Goodwin S."/>
            <person name="Spatafora J."/>
            <person name="Crous P."/>
            <person name="Grigoriev I."/>
        </authorList>
    </citation>
    <scope>NUCLEOTIDE SEQUENCE</scope>
    <source>
        <strain evidence="8">CBS 101060</strain>
    </source>
</reference>
<feature type="domain" description="SPX" evidence="6">
    <location>
        <begin position="34"/>
        <end position="200"/>
    </location>
</feature>
<dbReference type="AlphaFoldDB" id="A0A9P4SF87"/>
<dbReference type="InterPro" id="IPR036770">
    <property type="entry name" value="Ankyrin_rpt-contain_sf"/>
</dbReference>
<dbReference type="Proteomes" id="UP000799429">
    <property type="component" value="Unassembled WGS sequence"/>
</dbReference>
<gene>
    <name evidence="8" type="ORF">M501DRAFT_930560</name>
</gene>
<dbReference type="Pfam" id="PF03009">
    <property type="entry name" value="GDPD"/>
    <property type="match status" value="1"/>
</dbReference>
<dbReference type="GO" id="GO:0046475">
    <property type="term" value="P:glycerophospholipid catabolic process"/>
    <property type="evidence" value="ECO:0007669"/>
    <property type="project" value="TreeGrafter"/>
</dbReference>
<dbReference type="InterPro" id="IPR051578">
    <property type="entry name" value="GDPD"/>
</dbReference>
<protein>
    <submittedName>
        <fullName evidence="8">Cyclin dependent kinase inhibitor Pho81</fullName>
    </submittedName>
</protein>
<feature type="region of interest" description="Disordered" evidence="5">
    <location>
        <begin position="554"/>
        <end position="586"/>
    </location>
</feature>
<evidence type="ECO:0000313" key="9">
    <source>
        <dbReference type="Proteomes" id="UP000799429"/>
    </source>
</evidence>
<dbReference type="InterPro" id="IPR030395">
    <property type="entry name" value="GP_PDE_dom"/>
</dbReference>
<evidence type="ECO:0000256" key="3">
    <source>
        <dbReference type="ARBA" id="ARBA00023043"/>
    </source>
</evidence>
<dbReference type="InterPro" id="IPR004331">
    <property type="entry name" value="SPX_dom"/>
</dbReference>
<feature type="region of interest" description="Disordered" evidence="5">
    <location>
        <begin position="1"/>
        <end position="24"/>
    </location>
</feature>
<feature type="compositionally biased region" description="Basic and acidic residues" evidence="5">
    <location>
        <begin position="1"/>
        <end position="16"/>
    </location>
</feature>
<dbReference type="GO" id="GO:0047389">
    <property type="term" value="F:glycerophosphocholine phosphodiesterase activity"/>
    <property type="evidence" value="ECO:0007669"/>
    <property type="project" value="TreeGrafter"/>
</dbReference>
<comment type="caution">
    <text evidence="8">The sequence shown here is derived from an EMBL/GenBank/DDBJ whole genome shotgun (WGS) entry which is preliminary data.</text>
</comment>
<evidence type="ECO:0000259" key="6">
    <source>
        <dbReference type="PROSITE" id="PS51382"/>
    </source>
</evidence>
<dbReference type="PROSITE" id="PS51382">
    <property type="entry name" value="SPX"/>
    <property type="match status" value="1"/>
</dbReference>
<keyword evidence="2" id="KW-0378">Hydrolase</keyword>
<keyword evidence="1" id="KW-0677">Repeat</keyword>
<evidence type="ECO:0000256" key="5">
    <source>
        <dbReference type="SAM" id="MobiDB-lite"/>
    </source>
</evidence>
<feature type="repeat" description="ANK" evidence="4">
    <location>
        <begin position="494"/>
        <end position="526"/>
    </location>
</feature>
<dbReference type="InterPro" id="IPR017946">
    <property type="entry name" value="PLC-like_Pdiesterase_TIM-brl"/>
</dbReference>
<feature type="repeat" description="ANK" evidence="4">
    <location>
        <begin position="459"/>
        <end position="492"/>
    </location>
</feature>
<dbReference type="PRINTS" id="PR01415">
    <property type="entry name" value="ANKYRIN"/>
</dbReference>
<name>A0A9P4SF87_9PEZI</name>
<dbReference type="Pfam" id="PF25329">
    <property type="entry name" value="C2_GDE1"/>
    <property type="match status" value="1"/>
</dbReference>
<evidence type="ECO:0000313" key="8">
    <source>
        <dbReference type="EMBL" id="KAF2840695.1"/>
    </source>
</evidence>
<dbReference type="InterPro" id="IPR057506">
    <property type="entry name" value="C2_GPCPD1"/>
</dbReference>
<dbReference type="CDD" id="cd14483">
    <property type="entry name" value="SPX_PHO81_NUC-2_like"/>
    <property type="match status" value="1"/>
</dbReference>
<feature type="domain" description="GP-PDE" evidence="7">
    <location>
        <begin position="747"/>
        <end position="1050"/>
    </location>
</feature>
<keyword evidence="3 4" id="KW-0040">ANK repeat</keyword>
<evidence type="ECO:0000256" key="2">
    <source>
        <dbReference type="ARBA" id="ARBA00022801"/>
    </source>
</evidence>
<dbReference type="SUPFAM" id="SSF51695">
    <property type="entry name" value="PLC-like phosphodiesterases"/>
    <property type="match status" value="1"/>
</dbReference>
<dbReference type="PANTHER" id="PTHR22958:SF23">
    <property type="entry name" value="DEPENDENT KINASE INHIBITOR PHO81, PUTATIVE (AFU_ORTHOLOGUE AFUA_4G06020)-RELATED"/>
    <property type="match status" value="1"/>
</dbReference>
<evidence type="ECO:0000256" key="1">
    <source>
        <dbReference type="ARBA" id="ARBA00022737"/>
    </source>
</evidence>
<dbReference type="Gene3D" id="3.20.20.190">
    <property type="entry name" value="Phosphatidylinositol (PI) phosphodiesterase"/>
    <property type="match status" value="1"/>
</dbReference>
<dbReference type="SUPFAM" id="SSF48403">
    <property type="entry name" value="Ankyrin repeat"/>
    <property type="match status" value="1"/>
</dbReference>
<accession>A0A9P4SF87</accession>
<keyword evidence="9" id="KW-1185">Reference proteome</keyword>
<dbReference type="OrthoDB" id="1577640at2759"/>
<dbReference type="PROSITE" id="PS51704">
    <property type="entry name" value="GP_PDE"/>
    <property type="match status" value="1"/>
</dbReference>
<organism evidence="8 9">
    <name type="scientific">Patellaria atrata CBS 101060</name>
    <dbReference type="NCBI Taxonomy" id="1346257"/>
    <lineage>
        <taxon>Eukaryota</taxon>
        <taxon>Fungi</taxon>
        <taxon>Dikarya</taxon>
        <taxon>Ascomycota</taxon>
        <taxon>Pezizomycotina</taxon>
        <taxon>Dothideomycetes</taxon>
        <taxon>Dothideomycetes incertae sedis</taxon>
        <taxon>Patellariales</taxon>
        <taxon>Patellariaceae</taxon>
        <taxon>Patellaria</taxon>
    </lineage>
</organism>